<dbReference type="AlphaFoldDB" id="A0A4V6NP48"/>
<keyword evidence="2 5" id="KW-0812">Transmembrane</keyword>
<feature type="transmembrane region" description="Helical" evidence="5">
    <location>
        <begin position="137"/>
        <end position="160"/>
    </location>
</feature>
<proteinExistence type="predicted"/>
<evidence type="ECO:0000256" key="5">
    <source>
        <dbReference type="SAM" id="Phobius"/>
    </source>
</evidence>
<comment type="caution">
    <text evidence="8">The sequence shown here is derived from an EMBL/GenBank/DDBJ whole genome shotgun (WGS) entry which is preliminary data.</text>
</comment>
<organism evidence="8 9">
    <name type="scientific">Caldanaerobacter subterraneus</name>
    <dbReference type="NCBI Taxonomy" id="911092"/>
    <lineage>
        <taxon>Bacteria</taxon>
        <taxon>Bacillati</taxon>
        <taxon>Bacillota</taxon>
        <taxon>Clostridia</taxon>
        <taxon>Thermoanaerobacterales</taxon>
        <taxon>Thermoanaerobacteraceae</taxon>
        <taxon>Caldanaerobacter</taxon>
    </lineage>
</organism>
<accession>A0A4V6NP48</accession>
<sequence>MAFFKIETEEDIKNLNFFERIYGILFKPSVTIKNLMYQPKLVYPAVVKIGGIVFLYLLRYPVYVKHIRELLKMRLSQPDAGFTPQEIELAMKLAPKSVITSTLINNLLSWLFVVLAVYAIIKWVFRGRADVSELFSITGYAYTPVLIYFLICFIASFFTGELLVDMSPALLFPSLKGTTTYGFLRSIDPFMIWQFVIVWIGIKMSSRMNNSDVTWVTVFAFLVTVFVNIDYYKLLD</sequence>
<feature type="transmembrane region" description="Helical" evidence="5">
    <location>
        <begin position="107"/>
        <end position="125"/>
    </location>
</feature>
<dbReference type="EMBL" id="SLWU01000010">
    <property type="protein sequence ID" value="TCO66320.1"/>
    <property type="molecule type" value="Genomic_DNA"/>
</dbReference>
<evidence type="ECO:0000313" key="8">
    <source>
        <dbReference type="EMBL" id="TCO66320.1"/>
    </source>
</evidence>
<dbReference type="OMA" id="IYWLCVK"/>
<reference evidence="7 10" key="2">
    <citation type="submission" date="2020-04" db="EMBL/GenBank/DDBJ databases">
        <title>Draft genome sequence of Caldanaerobacter sunterraneus. strain 1523vc isolated from Griffin hot spring, Kamchatka, Russia.</title>
        <authorList>
            <person name="Toshchakov S.V."/>
            <person name="Podosokorskaya O.A."/>
            <person name="Kublanov I.V."/>
            <person name="Korzhenkov A."/>
            <person name="Patrushev M.V."/>
        </authorList>
    </citation>
    <scope>NUCLEOTIDE SEQUENCE [LARGE SCALE GENOMIC DNA]</scope>
    <source>
        <strain evidence="7 10">1523vc</strain>
    </source>
</reference>
<evidence type="ECO:0000313" key="9">
    <source>
        <dbReference type="Proteomes" id="UP000294886"/>
    </source>
</evidence>
<evidence type="ECO:0000256" key="1">
    <source>
        <dbReference type="ARBA" id="ARBA00004141"/>
    </source>
</evidence>
<reference evidence="8 9" key="1">
    <citation type="submission" date="2019-03" db="EMBL/GenBank/DDBJ databases">
        <title>Genomic Encyclopedia of Type Strains, Phase IV (KMG-IV): sequencing the most valuable type-strain genomes for metagenomic binning, comparative biology and taxonomic classification.</title>
        <authorList>
            <person name="Goeker M."/>
        </authorList>
    </citation>
    <scope>NUCLEOTIDE SEQUENCE [LARGE SCALE GENOMIC DNA]</scope>
    <source>
        <strain evidence="8 9">DSM 13054</strain>
    </source>
</reference>
<dbReference type="Proteomes" id="UP000529861">
    <property type="component" value="Unassembled WGS sequence"/>
</dbReference>
<feature type="transmembrane region" description="Helical" evidence="5">
    <location>
        <begin position="41"/>
        <end position="58"/>
    </location>
</feature>
<gene>
    <name evidence="8" type="ORF">EV203_11016</name>
    <name evidence="7" type="ORF">HKI81_07025</name>
</gene>
<evidence type="ECO:0000259" key="6">
    <source>
        <dbReference type="Pfam" id="PF04893"/>
    </source>
</evidence>
<evidence type="ECO:0000313" key="7">
    <source>
        <dbReference type="EMBL" id="NNG66980.1"/>
    </source>
</evidence>
<keyword evidence="4 5" id="KW-0472">Membrane</keyword>
<feature type="transmembrane region" description="Helical" evidence="5">
    <location>
        <begin position="213"/>
        <end position="232"/>
    </location>
</feature>
<dbReference type="Proteomes" id="UP000294886">
    <property type="component" value="Unassembled WGS sequence"/>
</dbReference>
<dbReference type="Pfam" id="PF04893">
    <property type="entry name" value="Yip1"/>
    <property type="match status" value="1"/>
</dbReference>
<dbReference type="InterPro" id="IPR006977">
    <property type="entry name" value="Yip1_dom"/>
</dbReference>
<feature type="transmembrane region" description="Helical" evidence="5">
    <location>
        <begin position="180"/>
        <end position="201"/>
    </location>
</feature>
<evidence type="ECO:0000256" key="2">
    <source>
        <dbReference type="ARBA" id="ARBA00022692"/>
    </source>
</evidence>
<evidence type="ECO:0000256" key="3">
    <source>
        <dbReference type="ARBA" id="ARBA00022989"/>
    </source>
</evidence>
<evidence type="ECO:0000256" key="4">
    <source>
        <dbReference type="ARBA" id="ARBA00023136"/>
    </source>
</evidence>
<dbReference type="EMBL" id="JABEQB010000017">
    <property type="protein sequence ID" value="NNG66980.1"/>
    <property type="molecule type" value="Genomic_DNA"/>
</dbReference>
<dbReference type="RefSeq" id="WP_011024830.1">
    <property type="nucleotide sequence ID" value="NZ_JABEQB010000017.1"/>
</dbReference>
<feature type="domain" description="Yip1" evidence="6">
    <location>
        <begin position="23"/>
        <end position="227"/>
    </location>
</feature>
<evidence type="ECO:0000313" key="10">
    <source>
        <dbReference type="Proteomes" id="UP000529861"/>
    </source>
</evidence>
<protein>
    <submittedName>
        <fullName evidence="7">YIP1 family protein</fullName>
    </submittedName>
    <submittedName>
        <fullName evidence="8">Yip1-like protein</fullName>
    </submittedName>
</protein>
<keyword evidence="3 5" id="KW-1133">Transmembrane helix</keyword>
<comment type="subcellular location">
    <subcellularLocation>
        <location evidence="1">Membrane</location>
        <topology evidence="1">Multi-pass membrane protein</topology>
    </subcellularLocation>
</comment>
<dbReference type="GO" id="GO:0016020">
    <property type="term" value="C:membrane"/>
    <property type="evidence" value="ECO:0007669"/>
    <property type="project" value="UniProtKB-SubCell"/>
</dbReference>
<name>A0A4V6NP48_9THEO</name>